<dbReference type="Proteomes" id="UP000236509">
    <property type="component" value="Unassembled WGS sequence"/>
</dbReference>
<dbReference type="InterPro" id="IPR001296">
    <property type="entry name" value="Glyco_trans_1"/>
</dbReference>
<evidence type="ECO:0000256" key="2">
    <source>
        <dbReference type="ARBA" id="ARBA00022679"/>
    </source>
</evidence>
<dbReference type="AlphaFoldDB" id="A0A7U7JTS3"/>
<feature type="domain" description="Glycosyl transferase family 1" evidence="3">
    <location>
        <begin position="309"/>
        <end position="472"/>
    </location>
</feature>
<dbReference type="Gene3D" id="3.40.50.2000">
    <property type="entry name" value="Glycogen Phosphorylase B"/>
    <property type="match status" value="2"/>
</dbReference>
<accession>A0A7U7JTS3</accession>
<dbReference type="PANTHER" id="PTHR12526">
    <property type="entry name" value="GLYCOSYLTRANSFERASE"/>
    <property type="match status" value="1"/>
</dbReference>
<dbReference type="EMBL" id="CVOU01000018">
    <property type="protein sequence ID" value="CRI25714.1"/>
    <property type="molecule type" value="Genomic_DNA"/>
</dbReference>
<name>A0A7U7JTS3_9STAP</name>
<dbReference type="PANTHER" id="PTHR12526:SF629">
    <property type="entry name" value="TEICHURONIC ACID BIOSYNTHESIS GLYCOSYLTRANSFERASE TUAH-RELATED"/>
    <property type="match status" value="1"/>
</dbReference>
<keyword evidence="5" id="KW-1185">Reference proteome</keyword>
<comment type="caution">
    <text evidence="4">The sequence shown here is derived from an EMBL/GenBank/DDBJ whole genome shotgun (WGS) entry which is preliminary data.</text>
</comment>
<dbReference type="CDD" id="cd04949">
    <property type="entry name" value="GT4_GtfA-like"/>
    <property type="match status" value="1"/>
</dbReference>
<dbReference type="SUPFAM" id="SSF53756">
    <property type="entry name" value="UDP-Glycosyltransferase/glycogen phosphorylase"/>
    <property type="match status" value="1"/>
</dbReference>
<evidence type="ECO:0000313" key="5">
    <source>
        <dbReference type="Proteomes" id="UP000236509"/>
    </source>
</evidence>
<dbReference type="Pfam" id="PF00534">
    <property type="entry name" value="Glycos_transf_1"/>
    <property type="match status" value="1"/>
</dbReference>
<organism evidence="4 5">
    <name type="scientific">Staphylococcus argenteus</name>
    <dbReference type="NCBI Taxonomy" id="985002"/>
    <lineage>
        <taxon>Bacteria</taxon>
        <taxon>Bacillati</taxon>
        <taxon>Bacillota</taxon>
        <taxon>Bacilli</taxon>
        <taxon>Bacillales</taxon>
        <taxon>Staphylococcaceae</taxon>
        <taxon>Staphylococcus</taxon>
    </lineage>
</organism>
<sequence length="494" mass="57317">MMKKVFMMVHELDVNKGGMTSSMFNRSKEFYDADIPADIVTFDYKGNYDDIIKTLKKQGKMDRRTKMYNVFEYFKQISNNKHFKSNKLLYKHISERLKNTIEIEESKGISRFFDMTTGTYIAYIRKSKSEKVIDFFKDNKRIERFSFIDNKVHMKETFNVDNKVCYQVFYDEKGYPYISRNINANNGAVGKTYVLVNKKEFKNNLALCVYYLEKLIKDTKDSIMICDGPGSFPKMFNTKHKNAQKYGVIHVNHHENFDNTGAFKKSEKYIIENADKINGVIVLTEVQRLDILKQFDVENIFTISNFVKIHNAPKHFQTEKIVGHISRMVPTKRIDLLIEVAELVVKKDNGVKFYIYGEGSVKDKIAKMIVDKNLENNVFLKGYTTTPQKCLEDFKLVVSTSQYEGQGLSMIEAMISKRPVIAFDIKYGPSDFIGNNVNGYLIENHNINDMADKILKLVNDDALAAEFGTKARASIIEKYSTETILEKWLNLFNR</sequence>
<reference evidence="4 5" key="1">
    <citation type="submission" date="2015-04" db="EMBL/GenBank/DDBJ databases">
        <authorList>
            <person name="Cao L."/>
            <person name="Gao C.H."/>
        </authorList>
    </citation>
    <scope>NUCLEOTIDE SEQUENCE [LARGE SCALE GENOMIC DNA]</scope>
    <source>
        <strain evidence="4 5">SH3</strain>
    </source>
</reference>
<gene>
    <name evidence="4" type="ORF">BN1326_60148</name>
</gene>
<protein>
    <submittedName>
        <fullName evidence="4">Putative glycosyl transferases</fullName>
    </submittedName>
</protein>
<keyword evidence="2 4" id="KW-0808">Transferase</keyword>
<evidence type="ECO:0000313" key="4">
    <source>
        <dbReference type="EMBL" id="CRI25714.1"/>
    </source>
</evidence>
<dbReference type="GO" id="GO:0016757">
    <property type="term" value="F:glycosyltransferase activity"/>
    <property type="evidence" value="ECO:0007669"/>
    <property type="project" value="UniProtKB-KW"/>
</dbReference>
<evidence type="ECO:0000259" key="3">
    <source>
        <dbReference type="Pfam" id="PF00534"/>
    </source>
</evidence>
<keyword evidence="1" id="KW-0328">Glycosyltransferase</keyword>
<proteinExistence type="predicted"/>
<evidence type="ECO:0000256" key="1">
    <source>
        <dbReference type="ARBA" id="ARBA00022676"/>
    </source>
</evidence>